<accession>A0ABS4E5S8</accession>
<dbReference type="InterPro" id="IPR036388">
    <property type="entry name" value="WH-like_DNA-bd_sf"/>
</dbReference>
<keyword evidence="7" id="KW-1185">Reference proteome</keyword>
<evidence type="ECO:0000313" key="6">
    <source>
        <dbReference type="EMBL" id="MBP1853310.1"/>
    </source>
</evidence>
<evidence type="ECO:0000256" key="3">
    <source>
        <dbReference type="ARBA" id="ARBA00023125"/>
    </source>
</evidence>
<gene>
    <name evidence="6" type="ORF">J2Z17_004771</name>
</gene>
<reference evidence="6 7" key="1">
    <citation type="submission" date="2021-03" db="EMBL/GenBank/DDBJ databases">
        <title>Genomic Encyclopedia of Type Strains, Phase IV (KMG-IV): sequencing the most valuable type-strain genomes for metagenomic binning, comparative biology and taxonomic classification.</title>
        <authorList>
            <person name="Goeker M."/>
        </authorList>
    </citation>
    <scope>NUCLEOTIDE SEQUENCE [LARGE SCALE GENOMIC DNA]</scope>
    <source>
        <strain evidence="6 7">DSM 21600</strain>
    </source>
</reference>
<sequence length="296" mass="30476">MNLRFLKTFVAVAETGSMTRAGLRVHLSQSSVSEQIQALEQEFGTALFDRARRRLSLTAAGERLLAHAPAMLGALDQARADIAASAGNTAGALAVGGLETLCAGLLPPLLARYRAACPQVALTLATDTSVGLRAGIASGDLDIAFLFGPPGRLAGGRSETLSELPLAVLAPAGHRLATGNPVPLSALGDETFLVTGEGCVFRAMFEQVFAGAGVRRPAIGGTFASIAAVRRLVEAGMGLAIVPGTGQAAGDDRLAALAVEGLDSSVALTMLWRKRPVQPPALLRFLAESRARFAAA</sequence>
<dbReference type="PROSITE" id="PS50931">
    <property type="entry name" value="HTH_LYSR"/>
    <property type="match status" value="1"/>
</dbReference>
<evidence type="ECO:0000313" key="7">
    <source>
        <dbReference type="Proteomes" id="UP000759443"/>
    </source>
</evidence>
<dbReference type="InterPro" id="IPR005119">
    <property type="entry name" value="LysR_subst-bd"/>
</dbReference>
<dbReference type="GO" id="GO:0003677">
    <property type="term" value="F:DNA binding"/>
    <property type="evidence" value="ECO:0007669"/>
    <property type="project" value="UniProtKB-KW"/>
</dbReference>
<dbReference type="Proteomes" id="UP000759443">
    <property type="component" value="Unassembled WGS sequence"/>
</dbReference>
<dbReference type="Pfam" id="PF00126">
    <property type="entry name" value="HTH_1"/>
    <property type="match status" value="1"/>
</dbReference>
<keyword evidence="2" id="KW-0805">Transcription regulation</keyword>
<dbReference type="PANTHER" id="PTHR30346">
    <property type="entry name" value="TRANSCRIPTIONAL DUAL REGULATOR HCAR-RELATED"/>
    <property type="match status" value="1"/>
</dbReference>
<protein>
    <submittedName>
        <fullName evidence="6">DNA-binding transcriptional LysR family regulator</fullName>
    </submittedName>
</protein>
<dbReference type="PANTHER" id="PTHR30346:SF9">
    <property type="entry name" value="LYSR FAMILY TRANSCRIPTIONAL REGULATOR"/>
    <property type="match status" value="1"/>
</dbReference>
<dbReference type="EMBL" id="JAGGJU010000016">
    <property type="protein sequence ID" value="MBP1853310.1"/>
    <property type="molecule type" value="Genomic_DNA"/>
</dbReference>
<proteinExistence type="inferred from homology"/>
<dbReference type="SUPFAM" id="SSF46785">
    <property type="entry name" value="Winged helix' DNA-binding domain"/>
    <property type="match status" value="1"/>
</dbReference>
<evidence type="ECO:0000256" key="1">
    <source>
        <dbReference type="ARBA" id="ARBA00009437"/>
    </source>
</evidence>
<name>A0ABS4E5S8_9HYPH</name>
<dbReference type="SUPFAM" id="SSF53850">
    <property type="entry name" value="Periplasmic binding protein-like II"/>
    <property type="match status" value="1"/>
</dbReference>
<dbReference type="Pfam" id="PF03466">
    <property type="entry name" value="LysR_substrate"/>
    <property type="match status" value="1"/>
</dbReference>
<feature type="domain" description="HTH lysR-type" evidence="5">
    <location>
        <begin position="1"/>
        <end position="58"/>
    </location>
</feature>
<comment type="similarity">
    <text evidence="1">Belongs to the LysR transcriptional regulatory family.</text>
</comment>
<dbReference type="PRINTS" id="PR00039">
    <property type="entry name" value="HTHLYSR"/>
</dbReference>
<dbReference type="CDD" id="cd05466">
    <property type="entry name" value="PBP2_LTTR_substrate"/>
    <property type="match status" value="1"/>
</dbReference>
<comment type="caution">
    <text evidence="6">The sequence shown here is derived from an EMBL/GenBank/DDBJ whole genome shotgun (WGS) entry which is preliminary data.</text>
</comment>
<dbReference type="RefSeq" id="WP_209948994.1">
    <property type="nucleotide sequence ID" value="NZ_JAGGJU010000016.1"/>
</dbReference>
<evidence type="ECO:0000256" key="4">
    <source>
        <dbReference type="ARBA" id="ARBA00023163"/>
    </source>
</evidence>
<evidence type="ECO:0000256" key="2">
    <source>
        <dbReference type="ARBA" id="ARBA00023015"/>
    </source>
</evidence>
<dbReference type="InterPro" id="IPR036390">
    <property type="entry name" value="WH_DNA-bd_sf"/>
</dbReference>
<organism evidence="6 7">
    <name type="scientific">Rhizobium halophytocola</name>
    <dbReference type="NCBI Taxonomy" id="735519"/>
    <lineage>
        <taxon>Bacteria</taxon>
        <taxon>Pseudomonadati</taxon>
        <taxon>Pseudomonadota</taxon>
        <taxon>Alphaproteobacteria</taxon>
        <taxon>Hyphomicrobiales</taxon>
        <taxon>Rhizobiaceae</taxon>
        <taxon>Rhizobium/Agrobacterium group</taxon>
        <taxon>Rhizobium</taxon>
    </lineage>
</organism>
<keyword evidence="4" id="KW-0804">Transcription</keyword>
<evidence type="ECO:0000259" key="5">
    <source>
        <dbReference type="PROSITE" id="PS50931"/>
    </source>
</evidence>
<keyword evidence="3 6" id="KW-0238">DNA-binding</keyword>
<dbReference type="InterPro" id="IPR000847">
    <property type="entry name" value="LysR_HTH_N"/>
</dbReference>
<dbReference type="Gene3D" id="1.10.10.10">
    <property type="entry name" value="Winged helix-like DNA-binding domain superfamily/Winged helix DNA-binding domain"/>
    <property type="match status" value="1"/>
</dbReference>
<dbReference type="Gene3D" id="3.40.190.290">
    <property type="match status" value="1"/>
</dbReference>